<feature type="region of interest" description="Disordered" evidence="1">
    <location>
        <begin position="1"/>
        <end position="23"/>
    </location>
</feature>
<dbReference type="Pfam" id="PF03140">
    <property type="entry name" value="DUF247"/>
    <property type="match status" value="1"/>
</dbReference>
<organism evidence="2 3">
    <name type="scientific">Elaeis guineensis var. tenera</name>
    <name type="common">Oil palm</name>
    <dbReference type="NCBI Taxonomy" id="51953"/>
    <lineage>
        <taxon>Eukaryota</taxon>
        <taxon>Viridiplantae</taxon>
        <taxon>Streptophyta</taxon>
        <taxon>Embryophyta</taxon>
        <taxon>Tracheophyta</taxon>
        <taxon>Spermatophyta</taxon>
        <taxon>Magnoliopsida</taxon>
        <taxon>Liliopsida</taxon>
        <taxon>Arecaceae</taxon>
        <taxon>Arecoideae</taxon>
        <taxon>Cocoseae</taxon>
        <taxon>Elaeidinae</taxon>
        <taxon>Elaeis</taxon>
    </lineage>
</organism>
<proteinExistence type="predicted"/>
<feature type="compositionally biased region" description="Basic and acidic residues" evidence="1">
    <location>
        <begin position="1"/>
        <end position="19"/>
    </location>
</feature>
<keyword evidence="2" id="KW-1185">Reference proteome</keyword>
<name>A0A6I9QM46_ELAGV</name>
<accession>A0A6I9QM46</accession>
<feature type="non-terminal residue" evidence="3">
    <location>
        <position position="419"/>
    </location>
</feature>
<dbReference type="RefSeq" id="XP_010911595.2">
    <property type="nucleotide sequence ID" value="XM_010913293.2"/>
</dbReference>
<dbReference type="PANTHER" id="PTHR31170:SF25">
    <property type="entry name" value="BNAA09G04570D PROTEIN"/>
    <property type="match status" value="1"/>
</dbReference>
<sequence>MSGERRYQKRRMDERRQPTKADQQVALEINTPWLESIKHRAGMSLPRKPPAEPTIFRVPPIMRCGNQSAYEPKLVSIGPYHRGKSEDLKAMEQLKWRLLHNYLSKVPDGSKNEGLRKMKDLEKQARDCYSEVIDLDSDQFVEMLLLDGCFIVHLFIGIDDEILQEEELRSLLWDNVWFQNFIFADLLRLENQIPYFVIIHLLDALRMSRRNSSLLQKAAISRFIGFLPQPQYLKNQQQQLPSQGFGDVDHLLHLFHKWILSIPRLGNASGNCLSKVLPWRTNSSLSETPPSTVPTTTELKEAGVKIKVRKTPSFLDISFCNGVLEIPALEIDDATNLIFANLIALEQCCCRHGMNVTHHALFVDDIINTPRDVELLHRKGIIHRCLGADEDIASLFNKLGNGVVSDADSYLKDVYKDLN</sequence>
<protein>
    <submittedName>
        <fullName evidence="3">UPF0481 protein At3g47200-like</fullName>
    </submittedName>
</protein>
<dbReference type="AlphaFoldDB" id="A0A6I9QM46"/>
<gene>
    <name evidence="3" type="primary">LOC105037652</name>
</gene>
<dbReference type="InterPro" id="IPR004158">
    <property type="entry name" value="DUF247_pln"/>
</dbReference>
<evidence type="ECO:0000313" key="3">
    <source>
        <dbReference type="RefSeq" id="XP_010911595.2"/>
    </source>
</evidence>
<evidence type="ECO:0000256" key="1">
    <source>
        <dbReference type="SAM" id="MobiDB-lite"/>
    </source>
</evidence>
<reference evidence="3" key="1">
    <citation type="submission" date="2025-08" db="UniProtKB">
        <authorList>
            <consortium name="RefSeq"/>
        </authorList>
    </citation>
    <scope>IDENTIFICATION</scope>
</reference>
<dbReference type="OrthoDB" id="672127at2759"/>
<dbReference type="PANTHER" id="PTHR31170">
    <property type="entry name" value="BNAC04G53230D PROTEIN"/>
    <property type="match status" value="1"/>
</dbReference>
<dbReference type="Proteomes" id="UP000504607">
    <property type="component" value="Unplaced"/>
</dbReference>
<dbReference type="InParanoid" id="A0A6I9QM46"/>
<evidence type="ECO:0000313" key="2">
    <source>
        <dbReference type="Proteomes" id="UP000504607"/>
    </source>
</evidence>